<organism evidence="1 2">
    <name type="scientific">Ophiobolus disseminans</name>
    <dbReference type="NCBI Taxonomy" id="1469910"/>
    <lineage>
        <taxon>Eukaryota</taxon>
        <taxon>Fungi</taxon>
        <taxon>Dikarya</taxon>
        <taxon>Ascomycota</taxon>
        <taxon>Pezizomycotina</taxon>
        <taxon>Dothideomycetes</taxon>
        <taxon>Pleosporomycetidae</taxon>
        <taxon>Pleosporales</taxon>
        <taxon>Pleosporineae</taxon>
        <taxon>Phaeosphaeriaceae</taxon>
        <taxon>Ophiobolus</taxon>
    </lineage>
</organism>
<protein>
    <submittedName>
        <fullName evidence="1">Uncharacterized protein</fullName>
    </submittedName>
</protein>
<gene>
    <name evidence="1" type="ORF">CC86DRAFT_80543</name>
</gene>
<evidence type="ECO:0000313" key="2">
    <source>
        <dbReference type="Proteomes" id="UP000799424"/>
    </source>
</evidence>
<dbReference type="EMBL" id="MU006234">
    <property type="protein sequence ID" value="KAF2822596.1"/>
    <property type="molecule type" value="Genomic_DNA"/>
</dbReference>
<keyword evidence="2" id="KW-1185">Reference proteome</keyword>
<reference evidence="1" key="1">
    <citation type="journal article" date="2020" name="Stud. Mycol.">
        <title>101 Dothideomycetes genomes: a test case for predicting lifestyles and emergence of pathogens.</title>
        <authorList>
            <person name="Haridas S."/>
            <person name="Albert R."/>
            <person name="Binder M."/>
            <person name="Bloem J."/>
            <person name="Labutti K."/>
            <person name="Salamov A."/>
            <person name="Andreopoulos B."/>
            <person name="Baker S."/>
            <person name="Barry K."/>
            <person name="Bills G."/>
            <person name="Bluhm B."/>
            <person name="Cannon C."/>
            <person name="Castanera R."/>
            <person name="Culley D."/>
            <person name="Daum C."/>
            <person name="Ezra D."/>
            <person name="Gonzalez J."/>
            <person name="Henrissat B."/>
            <person name="Kuo A."/>
            <person name="Liang C."/>
            <person name="Lipzen A."/>
            <person name="Lutzoni F."/>
            <person name="Magnuson J."/>
            <person name="Mondo S."/>
            <person name="Nolan M."/>
            <person name="Ohm R."/>
            <person name="Pangilinan J."/>
            <person name="Park H.-J."/>
            <person name="Ramirez L."/>
            <person name="Alfaro M."/>
            <person name="Sun H."/>
            <person name="Tritt A."/>
            <person name="Yoshinaga Y."/>
            <person name="Zwiers L.-H."/>
            <person name="Turgeon B."/>
            <person name="Goodwin S."/>
            <person name="Spatafora J."/>
            <person name="Crous P."/>
            <person name="Grigoriev I."/>
        </authorList>
    </citation>
    <scope>NUCLEOTIDE SEQUENCE</scope>
    <source>
        <strain evidence="1">CBS 113818</strain>
    </source>
</reference>
<dbReference type="AlphaFoldDB" id="A0A6A6ZNZ6"/>
<evidence type="ECO:0000313" key="1">
    <source>
        <dbReference type="EMBL" id="KAF2822596.1"/>
    </source>
</evidence>
<dbReference type="Proteomes" id="UP000799424">
    <property type="component" value="Unassembled WGS sequence"/>
</dbReference>
<name>A0A6A6ZNZ6_9PLEO</name>
<accession>A0A6A6ZNZ6</accession>
<sequence length="123" mass="14222">MLRKDSGRLNSLTPRNASYRPLNFISSPRSYGMALFPQLTRTSWLLLRLHHYCNSKVWILFGMLFHISWKGCARKLKISCLQAIQLQPMLYQRFRTYFPAQCIAPGGTELPILDLSSEGILFI</sequence>
<proteinExistence type="predicted"/>